<dbReference type="STRING" id="42249.A0A317SN71"/>
<sequence>MAGDRMSQVTHVSQAAYTDDARSMIPNILKANTAAQGWAGSWQQDRECLDRCVRAAGDGVERDCVENPIPGITEHLSHFLSDTGELLEVRLGEQDGRLDNVHSVGSQALLGANTLEVGQQALQMGAGALGSNVSALGWGLRAVGSGIGVLGDRVGEFDLRVDSLDSKVDALDWKVDANHKEAMTMFGQVLASIKELKG</sequence>
<gene>
    <name evidence="1" type="ORF">C7212DRAFT_345437</name>
</gene>
<protein>
    <submittedName>
        <fullName evidence="1">Uncharacterized protein</fullName>
    </submittedName>
</protein>
<dbReference type="EMBL" id="PYWC01000055">
    <property type="protein sequence ID" value="PWW74886.1"/>
    <property type="molecule type" value="Genomic_DNA"/>
</dbReference>
<evidence type="ECO:0000313" key="1">
    <source>
        <dbReference type="EMBL" id="PWW74886.1"/>
    </source>
</evidence>
<reference evidence="1 2" key="1">
    <citation type="submission" date="2018-03" db="EMBL/GenBank/DDBJ databases">
        <title>Genomes of Pezizomycetes fungi and the evolution of truffles.</title>
        <authorList>
            <person name="Murat C."/>
            <person name="Payen T."/>
            <person name="Noel B."/>
            <person name="Kuo A."/>
            <person name="Martin F.M."/>
        </authorList>
    </citation>
    <scope>NUCLEOTIDE SEQUENCE [LARGE SCALE GENOMIC DNA]</scope>
    <source>
        <strain evidence="1">091103-1</strain>
    </source>
</reference>
<dbReference type="AlphaFoldDB" id="A0A317SN71"/>
<keyword evidence="2" id="KW-1185">Reference proteome</keyword>
<evidence type="ECO:0000313" key="2">
    <source>
        <dbReference type="Proteomes" id="UP000246991"/>
    </source>
</evidence>
<proteinExistence type="predicted"/>
<name>A0A317SN71_9PEZI</name>
<organism evidence="1 2">
    <name type="scientific">Tuber magnatum</name>
    <name type="common">white Piedmont truffle</name>
    <dbReference type="NCBI Taxonomy" id="42249"/>
    <lineage>
        <taxon>Eukaryota</taxon>
        <taxon>Fungi</taxon>
        <taxon>Dikarya</taxon>
        <taxon>Ascomycota</taxon>
        <taxon>Pezizomycotina</taxon>
        <taxon>Pezizomycetes</taxon>
        <taxon>Pezizales</taxon>
        <taxon>Tuberaceae</taxon>
        <taxon>Tuber</taxon>
    </lineage>
</organism>
<dbReference type="Proteomes" id="UP000246991">
    <property type="component" value="Unassembled WGS sequence"/>
</dbReference>
<accession>A0A317SN71</accession>
<comment type="caution">
    <text evidence="1">The sequence shown here is derived from an EMBL/GenBank/DDBJ whole genome shotgun (WGS) entry which is preliminary data.</text>
</comment>
<dbReference type="OrthoDB" id="4957064at2759"/>